<dbReference type="EMBL" id="GL376629">
    <property type="status" value="NOT_ANNOTATED_CDS"/>
    <property type="molecule type" value="Genomic_DNA"/>
</dbReference>
<organism evidence="2 3">
    <name type="scientific">Globisporangium ultimum (strain ATCC 200006 / CBS 805.95 / DAOM BR144)</name>
    <name type="common">Pythium ultimum</name>
    <dbReference type="NCBI Taxonomy" id="431595"/>
    <lineage>
        <taxon>Eukaryota</taxon>
        <taxon>Sar</taxon>
        <taxon>Stramenopiles</taxon>
        <taxon>Oomycota</taxon>
        <taxon>Peronosporomycetes</taxon>
        <taxon>Pythiales</taxon>
        <taxon>Pythiaceae</taxon>
        <taxon>Globisporangium</taxon>
    </lineage>
</organism>
<sequence length="231" mass="24105">MWRNSDLANNGGLGAAAATPTASSSSNSSSTTSTSSTAPRPPPSSASSSIDTMWSFDATRATTPVAASTSSSAAGFARSGAENHGVIGSGNARLLWNRMAPEEEEREEEALPSYLSYLQPAFRPSASDRLASFEDPIRRPPPNLSHPAASSTGTSSSSFAFGASTTATAAATSSSAHYMYNASSSSRAYPMGAMMANDPNTLQVESKSKEFAFALQDFILAQIEQQQQQQP</sequence>
<reference evidence="3" key="1">
    <citation type="journal article" date="2010" name="Genome Biol.">
        <title>Genome sequence of the necrotrophic plant pathogen Pythium ultimum reveals original pathogenicity mechanisms and effector repertoire.</title>
        <authorList>
            <person name="Levesque C.A."/>
            <person name="Brouwer H."/>
            <person name="Cano L."/>
            <person name="Hamilton J.P."/>
            <person name="Holt C."/>
            <person name="Huitema E."/>
            <person name="Raffaele S."/>
            <person name="Robideau G.P."/>
            <person name="Thines M."/>
            <person name="Win J."/>
            <person name="Zerillo M.M."/>
            <person name="Beakes G.W."/>
            <person name="Boore J.L."/>
            <person name="Busam D."/>
            <person name="Dumas B."/>
            <person name="Ferriera S."/>
            <person name="Fuerstenberg S.I."/>
            <person name="Gachon C.M."/>
            <person name="Gaulin E."/>
            <person name="Govers F."/>
            <person name="Grenville-Briggs L."/>
            <person name="Horner N."/>
            <person name="Hostetler J."/>
            <person name="Jiang R.H."/>
            <person name="Johnson J."/>
            <person name="Krajaejun T."/>
            <person name="Lin H."/>
            <person name="Meijer H.J."/>
            <person name="Moore B."/>
            <person name="Morris P."/>
            <person name="Phuntmart V."/>
            <person name="Puiu D."/>
            <person name="Shetty J."/>
            <person name="Stajich J.E."/>
            <person name="Tripathy S."/>
            <person name="Wawra S."/>
            <person name="van West P."/>
            <person name="Whitty B.R."/>
            <person name="Coutinho P.M."/>
            <person name="Henrissat B."/>
            <person name="Martin F."/>
            <person name="Thomas P.D."/>
            <person name="Tyler B.M."/>
            <person name="De Vries R.P."/>
            <person name="Kamoun S."/>
            <person name="Yandell M."/>
            <person name="Tisserat N."/>
            <person name="Buell C.R."/>
        </authorList>
    </citation>
    <scope>NUCLEOTIDE SEQUENCE</scope>
    <source>
        <strain evidence="3">DAOM:BR144</strain>
    </source>
</reference>
<dbReference type="AlphaFoldDB" id="K3WQQ0"/>
<dbReference type="STRING" id="431595.K3WQQ0"/>
<name>K3WQQ0_GLOUD</name>
<dbReference type="InParanoid" id="K3WQQ0"/>
<feature type="compositionally biased region" description="Low complexity" evidence="1">
    <location>
        <begin position="58"/>
        <end position="80"/>
    </location>
</feature>
<feature type="region of interest" description="Disordered" evidence="1">
    <location>
        <begin position="1"/>
        <end position="92"/>
    </location>
</feature>
<feature type="region of interest" description="Disordered" evidence="1">
    <location>
        <begin position="128"/>
        <end position="157"/>
    </location>
</feature>
<evidence type="ECO:0000256" key="1">
    <source>
        <dbReference type="SAM" id="MobiDB-lite"/>
    </source>
</evidence>
<dbReference type="HOGENOM" id="CLU_1202566_0_0_1"/>
<reference evidence="3" key="2">
    <citation type="submission" date="2010-04" db="EMBL/GenBank/DDBJ databases">
        <authorList>
            <person name="Buell R."/>
            <person name="Hamilton J."/>
            <person name="Hostetler J."/>
        </authorList>
    </citation>
    <scope>NUCLEOTIDE SEQUENCE [LARGE SCALE GENOMIC DNA]</scope>
    <source>
        <strain evidence="3">DAOM:BR144</strain>
    </source>
</reference>
<dbReference type="Proteomes" id="UP000019132">
    <property type="component" value="Unassembled WGS sequence"/>
</dbReference>
<reference evidence="2" key="3">
    <citation type="submission" date="2015-02" db="UniProtKB">
        <authorList>
            <consortium name="EnsemblProtists"/>
        </authorList>
    </citation>
    <scope>IDENTIFICATION</scope>
    <source>
        <strain evidence="2">DAOM BR144</strain>
    </source>
</reference>
<evidence type="ECO:0000313" key="2">
    <source>
        <dbReference type="EnsemblProtists" id="PYU1_T007292"/>
    </source>
</evidence>
<keyword evidence="3" id="KW-1185">Reference proteome</keyword>
<accession>K3WQQ0</accession>
<dbReference type="EnsemblProtists" id="PYU1_T007292">
    <property type="protein sequence ID" value="PYU1_T007292"/>
    <property type="gene ID" value="PYU1_G007276"/>
</dbReference>
<proteinExistence type="predicted"/>
<protein>
    <submittedName>
        <fullName evidence="2">Uncharacterized protein</fullName>
    </submittedName>
</protein>
<feature type="compositionally biased region" description="Low complexity" evidence="1">
    <location>
        <begin position="148"/>
        <end position="157"/>
    </location>
</feature>
<feature type="compositionally biased region" description="Low complexity" evidence="1">
    <location>
        <begin position="15"/>
        <end position="38"/>
    </location>
</feature>
<evidence type="ECO:0000313" key="3">
    <source>
        <dbReference type="Proteomes" id="UP000019132"/>
    </source>
</evidence>
<dbReference type="VEuPathDB" id="FungiDB:PYU1_G007276"/>